<dbReference type="InterPro" id="IPR011990">
    <property type="entry name" value="TPR-like_helical_dom_sf"/>
</dbReference>
<dbReference type="PROSITE" id="PS50043">
    <property type="entry name" value="HTH_LUXR_2"/>
    <property type="match status" value="1"/>
</dbReference>
<protein>
    <submittedName>
        <fullName evidence="5">Helix-turn-helix transcriptional regulator</fullName>
    </submittedName>
</protein>
<dbReference type="GO" id="GO:0004016">
    <property type="term" value="F:adenylate cyclase activity"/>
    <property type="evidence" value="ECO:0007669"/>
    <property type="project" value="TreeGrafter"/>
</dbReference>
<dbReference type="Proteomes" id="UP000331127">
    <property type="component" value="Unassembled WGS sequence"/>
</dbReference>
<dbReference type="PANTHER" id="PTHR16305">
    <property type="entry name" value="TESTICULAR SOLUBLE ADENYLYL CYCLASE"/>
    <property type="match status" value="1"/>
</dbReference>
<dbReference type="GO" id="GO:0005524">
    <property type="term" value="F:ATP binding"/>
    <property type="evidence" value="ECO:0007669"/>
    <property type="project" value="UniProtKB-KW"/>
</dbReference>
<keyword evidence="3" id="KW-0802">TPR repeat</keyword>
<dbReference type="Pfam" id="PF00196">
    <property type="entry name" value="GerE"/>
    <property type="match status" value="1"/>
</dbReference>
<dbReference type="EMBL" id="BLAE01000036">
    <property type="protein sequence ID" value="GES12418.1"/>
    <property type="molecule type" value="Genomic_DNA"/>
</dbReference>
<dbReference type="PANTHER" id="PTHR16305:SF35">
    <property type="entry name" value="TRANSCRIPTIONAL ACTIVATOR DOMAIN"/>
    <property type="match status" value="1"/>
</dbReference>
<dbReference type="GO" id="GO:0005737">
    <property type="term" value="C:cytoplasm"/>
    <property type="evidence" value="ECO:0007669"/>
    <property type="project" value="TreeGrafter"/>
</dbReference>
<gene>
    <name evidence="5" type="ORF">Amac_060150</name>
</gene>
<dbReference type="InterPro" id="IPR041664">
    <property type="entry name" value="AAA_16"/>
</dbReference>
<evidence type="ECO:0000259" key="4">
    <source>
        <dbReference type="PROSITE" id="PS50043"/>
    </source>
</evidence>
<dbReference type="SUPFAM" id="SSF46894">
    <property type="entry name" value="C-terminal effector domain of the bipartite response regulators"/>
    <property type="match status" value="1"/>
</dbReference>
<dbReference type="InterPro" id="IPR036388">
    <property type="entry name" value="WH-like_DNA-bd_sf"/>
</dbReference>
<keyword evidence="6" id="KW-1185">Reference proteome</keyword>
<feature type="domain" description="HTH luxR-type" evidence="4">
    <location>
        <begin position="913"/>
        <end position="963"/>
    </location>
</feature>
<accession>A0A5M3X290</accession>
<dbReference type="InterPro" id="IPR016032">
    <property type="entry name" value="Sig_transdc_resp-reg_C-effctor"/>
</dbReference>
<feature type="repeat" description="TPR" evidence="3">
    <location>
        <begin position="483"/>
        <end position="516"/>
    </location>
</feature>
<evidence type="ECO:0000313" key="6">
    <source>
        <dbReference type="Proteomes" id="UP000331127"/>
    </source>
</evidence>
<name>A0A5M3X290_9ACTN</name>
<evidence type="ECO:0000256" key="3">
    <source>
        <dbReference type="PROSITE-ProRule" id="PRU00339"/>
    </source>
</evidence>
<proteinExistence type="predicted"/>
<dbReference type="Gene3D" id="1.25.40.10">
    <property type="entry name" value="Tetratricopeptide repeat domain"/>
    <property type="match status" value="2"/>
</dbReference>
<dbReference type="Pfam" id="PF13191">
    <property type="entry name" value="AAA_16"/>
    <property type="match status" value="1"/>
</dbReference>
<dbReference type="InterPro" id="IPR019734">
    <property type="entry name" value="TPR_rpt"/>
</dbReference>
<dbReference type="AlphaFoldDB" id="A0A5M3X290"/>
<keyword evidence="1" id="KW-0547">Nucleotide-binding</keyword>
<dbReference type="PROSITE" id="PS50005">
    <property type="entry name" value="TPR"/>
    <property type="match status" value="1"/>
</dbReference>
<dbReference type="OrthoDB" id="5476461at2"/>
<dbReference type="InterPro" id="IPR027417">
    <property type="entry name" value="P-loop_NTPase"/>
</dbReference>
<dbReference type="GO" id="GO:0006355">
    <property type="term" value="P:regulation of DNA-templated transcription"/>
    <property type="evidence" value="ECO:0007669"/>
    <property type="project" value="InterPro"/>
</dbReference>
<dbReference type="SUPFAM" id="SSF48452">
    <property type="entry name" value="TPR-like"/>
    <property type="match status" value="2"/>
</dbReference>
<evidence type="ECO:0000313" key="5">
    <source>
        <dbReference type="EMBL" id="GES12418.1"/>
    </source>
</evidence>
<dbReference type="PRINTS" id="PR00038">
    <property type="entry name" value="HTHLUXR"/>
</dbReference>
<evidence type="ECO:0000256" key="2">
    <source>
        <dbReference type="ARBA" id="ARBA00022840"/>
    </source>
</evidence>
<dbReference type="InterPro" id="IPR000792">
    <property type="entry name" value="Tscrpt_reg_LuxR_C"/>
</dbReference>
<evidence type="ECO:0000256" key="1">
    <source>
        <dbReference type="ARBA" id="ARBA00022741"/>
    </source>
</evidence>
<organism evidence="5 6">
    <name type="scientific">Acrocarpospora macrocephala</name>
    <dbReference type="NCBI Taxonomy" id="150177"/>
    <lineage>
        <taxon>Bacteria</taxon>
        <taxon>Bacillati</taxon>
        <taxon>Actinomycetota</taxon>
        <taxon>Actinomycetes</taxon>
        <taxon>Streptosporangiales</taxon>
        <taxon>Streptosporangiaceae</taxon>
        <taxon>Acrocarpospora</taxon>
    </lineage>
</organism>
<dbReference type="RefSeq" id="WP_155357739.1">
    <property type="nucleotide sequence ID" value="NZ_BAAAHL010000021.1"/>
</dbReference>
<keyword evidence="2" id="KW-0067">ATP-binding</keyword>
<dbReference type="CDD" id="cd06170">
    <property type="entry name" value="LuxR_C_like"/>
    <property type="match status" value="1"/>
</dbReference>
<dbReference type="Gene3D" id="1.10.10.10">
    <property type="entry name" value="Winged helix-like DNA-binding domain superfamily/Winged helix DNA-binding domain"/>
    <property type="match status" value="1"/>
</dbReference>
<sequence>MRAVVVSPVFVGRQEELVSLAAEVTRAEKGLSGFVLVGGEAGVGKSRLIQEAARVAEAAGVRVLTGRCVELGPEGLPLAPLAEALRALTRSASPGQLDAWLGPARGPLSHLLPSLEPLAEPSGEGFQAAQLPELVLGMIERLSGDRPLMLILEDLHWADQSTLGLLSYLVRTLRDAPVLLVGTYRSDEIHRRHALRPLLGGWERMREVRRLELSRFERDEVAIQVAAILGRAPDAETVDLVLDRSEGNAFLVEEMVGVVDEGDAAGLSPTLRDLLLVRVEARSAQAQRLLRAASVAGRQVPERLLAAVADLEPAALFEALRELVENHLLLVDEGGQGYAFRHALARDAVYHDMLPGERAQWHVAYARALSAGPELTDSSSVSAQLAHHWLAALDLPAALPALLAAARASSAYAPAEESQHLERALEIWPRVPDAAVLTGTDLVEVLATAGEAAWRTGSVERSRALFELALAELGESGPAARRALLMERLATTLVDLGRWEESMEALRSALDLLPPEPLEYAHAVLLTSLSRNQLRGGWIENVQATAERAVSVAAAVRAHAEHADALVTLGSLRASVGDAEAGMRTLSEGLALAERIGAVETMMRARNNSSDLLAMLGRHQEAIDTATVGLELARRTGASRTYGAYLAGNIHESMVRLGRWREAEQAAEQALRGEPEGAFAATLLDQLALIAVLTGRHEEAARLAEHAKRLMIDSSDPQFLQPLAFSLAEARRLVGDLDGAIAIIEDALTHDSTLWLARCSWPLVWLGTRIAADRTLLARDRRVADRSPEVVASLARIAGALPTLTPASTGYALTTAAERTRLDGATREWSDAVAAWRVAGEPYPLAYCLFRVAEDRCAASDRRAATEAAAEAAELAAGLGADPLAKEIDALARRARLVLTRTVPAEPPVPAHDPLGQFGLTEREREVLALLAAGRSNSQIATALFISPKTASVHVSNILAKLA</sequence>
<dbReference type="SMART" id="SM00421">
    <property type="entry name" value="HTH_LUXR"/>
    <property type="match status" value="1"/>
</dbReference>
<comment type="caution">
    <text evidence="5">The sequence shown here is derived from an EMBL/GenBank/DDBJ whole genome shotgun (WGS) entry which is preliminary data.</text>
</comment>
<dbReference type="SUPFAM" id="SSF52540">
    <property type="entry name" value="P-loop containing nucleoside triphosphate hydrolases"/>
    <property type="match status" value="1"/>
</dbReference>
<reference evidence="5 6" key="1">
    <citation type="submission" date="2019-10" db="EMBL/GenBank/DDBJ databases">
        <title>Whole genome shotgun sequence of Acrocarpospora macrocephala NBRC 16266.</title>
        <authorList>
            <person name="Ichikawa N."/>
            <person name="Kimura A."/>
            <person name="Kitahashi Y."/>
            <person name="Komaki H."/>
            <person name="Oguchi A."/>
        </authorList>
    </citation>
    <scope>NUCLEOTIDE SEQUENCE [LARGE SCALE GENOMIC DNA]</scope>
    <source>
        <strain evidence="5 6">NBRC 16266</strain>
    </source>
</reference>
<dbReference type="GO" id="GO:0003677">
    <property type="term" value="F:DNA binding"/>
    <property type="evidence" value="ECO:0007669"/>
    <property type="project" value="InterPro"/>
</dbReference>